<gene>
    <name evidence="2" type="ORF">Premu_1565</name>
</gene>
<dbReference type="GO" id="GO:0004340">
    <property type="term" value="F:glucokinase activity"/>
    <property type="evidence" value="ECO:0007669"/>
    <property type="project" value="UniProtKB-EC"/>
</dbReference>
<keyword evidence="3" id="KW-1185">Reference proteome</keyword>
<evidence type="ECO:0000313" key="3">
    <source>
        <dbReference type="Proteomes" id="UP000002772"/>
    </source>
</evidence>
<evidence type="ECO:0000256" key="1">
    <source>
        <dbReference type="ARBA" id="ARBA00006479"/>
    </source>
</evidence>
<dbReference type="SUPFAM" id="SSF46785">
    <property type="entry name" value="Winged helix' DNA-binding domain"/>
    <property type="match status" value="1"/>
</dbReference>
<keyword evidence="2" id="KW-0418">Kinase</keyword>
<dbReference type="Gene3D" id="1.10.10.10">
    <property type="entry name" value="Winged helix-like DNA-binding domain superfamily/Winged helix DNA-binding domain"/>
    <property type="match status" value="1"/>
</dbReference>
<accession>F8NC11</accession>
<protein>
    <submittedName>
        <fullName evidence="2">Glucokinase</fullName>
        <ecNumber evidence="2">2.7.1.2</ecNumber>
    </submittedName>
</protein>
<reference evidence="3" key="1">
    <citation type="journal article" date="2011" name="Stand. Genomic Sci.">
        <title>Non-contiguous finished genome sequence of the opportunistic oral pathogen Prevotella multisaccharivorax type strain (PPPA20).</title>
        <authorList>
            <person name="Pati A."/>
            <person name="Gronow S."/>
            <person name="Lu M."/>
            <person name="Lapidus A."/>
            <person name="Nolan M."/>
            <person name="Lucas S."/>
            <person name="Hammon N."/>
            <person name="Deshpande S."/>
            <person name="Cheng J.F."/>
            <person name="Tapia R."/>
            <person name="Han C."/>
            <person name="Goodwin L."/>
            <person name="Pitluck S."/>
            <person name="Liolios K."/>
            <person name="Pagani I."/>
            <person name="Mavromatis K."/>
            <person name="Mikhailova N."/>
            <person name="Huntemann M."/>
            <person name="Chen A."/>
            <person name="Palaniappan K."/>
            <person name="Land M."/>
            <person name="Hauser L."/>
            <person name="Detter J.C."/>
            <person name="Brambilla E.M."/>
            <person name="Rohde M."/>
            <person name="Goker M."/>
            <person name="Woyke T."/>
            <person name="Bristow J."/>
            <person name="Eisen J.A."/>
            <person name="Markowitz V."/>
            <person name="Hugenholtz P."/>
            <person name="Kyrpides N.C."/>
            <person name="Klenk H.P."/>
            <person name="Ivanova N."/>
        </authorList>
    </citation>
    <scope>NUCLEOTIDE SEQUENCE [LARGE SCALE GENOMIC DNA]</scope>
    <source>
        <strain evidence="3">DSM 17128</strain>
    </source>
</reference>
<dbReference type="HOGENOM" id="CLU_036604_13_1_10"/>
<dbReference type="Gene3D" id="3.30.420.40">
    <property type="match status" value="2"/>
</dbReference>
<dbReference type="InterPro" id="IPR043129">
    <property type="entry name" value="ATPase_NBD"/>
</dbReference>
<dbReference type="InterPro" id="IPR036388">
    <property type="entry name" value="WH-like_DNA-bd_sf"/>
</dbReference>
<organism evidence="2 3">
    <name type="scientific">Hallella multisaccharivorax DSM 17128</name>
    <dbReference type="NCBI Taxonomy" id="688246"/>
    <lineage>
        <taxon>Bacteria</taxon>
        <taxon>Pseudomonadati</taxon>
        <taxon>Bacteroidota</taxon>
        <taxon>Bacteroidia</taxon>
        <taxon>Bacteroidales</taxon>
        <taxon>Prevotellaceae</taxon>
        <taxon>Hallella</taxon>
    </lineage>
</organism>
<dbReference type="PROSITE" id="PS01125">
    <property type="entry name" value="ROK"/>
    <property type="match status" value="1"/>
</dbReference>
<dbReference type="PANTHER" id="PTHR18964">
    <property type="entry name" value="ROK (REPRESSOR, ORF, KINASE) FAMILY"/>
    <property type="match status" value="1"/>
</dbReference>
<keyword evidence="2" id="KW-0808">Transferase</keyword>
<name>F8NC11_9BACT</name>
<dbReference type="InterPro" id="IPR049874">
    <property type="entry name" value="ROK_cs"/>
</dbReference>
<dbReference type="InterPro" id="IPR036390">
    <property type="entry name" value="WH_DNA-bd_sf"/>
</dbReference>
<dbReference type="Pfam" id="PF00480">
    <property type="entry name" value="ROK"/>
    <property type="match status" value="1"/>
</dbReference>
<dbReference type="InterPro" id="IPR000600">
    <property type="entry name" value="ROK"/>
</dbReference>
<comment type="similarity">
    <text evidence="1">Belongs to the ROK (NagC/XylR) family.</text>
</comment>
<dbReference type="Proteomes" id="UP000002772">
    <property type="component" value="Unassembled WGS sequence"/>
</dbReference>
<dbReference type="EC" id="2.7.1.2" evidence="2"/>
<dbReference type="STRING" id="688246.Premu_1565"/>
<dbReference type="PANTHER" id="PTHR18964:SF149">
    <property type="entry name" value="BIFUNCTIONAL UDP-N-ACETYLGLUCOSAMINE 2-EPIMERASE_N-ACETYLMANNOSAMINE KINASE"/>
    <property type="match status" value="1"/>
</dbReference>
<sequence>MERLVKSVIAAMDTLPKKKLMNTLITEGQTSIPDLARSAMMSTPTATKIVGELLEKGVVIEMGKHESGLGRVPMMYGLNPACGYFLGVDPCQDALNFCLVDFAGEVKDLRMGIPFHLENNPECFEKLCQGIKTYIEEKQLNNGNLFKVCVNISGRVKPHTGNSFSTFAFEENLANSFSDRVGVSTHIDNDTRAMTYGEHIKGCAEGVRNALFVNVSYGIGMGIITDGKLYIGKSGFSGEIGHMHYFNNEIICRCGKKGCLETEVSGAALLRIINERLAKGEQSILCKGGSGKDGVLCLDDILTALGKEDMMCIECISQMGDKLGMFLSGMINIFNPDKLIIGGELSNDGGYITQSVRSAIKKYALHLVSDDSIIETSTLKKKAGVIGAAMIARSKLFTSEYL</sequence>
<evidence type="ECO:0000313" key="2">
    <source>
        <dbReference type="EMBL" id="EGN56978.1"/>
    </source>
</evidence>
<dbReference type="eggNOG" id="COG1940">
    <property type="taxonomic scope" value="Bacteria"/>
</dbReference>
<dbReference type="SUPFAM" id="SSF53067">
    <property type="entry name" value="Actin-like ATPase domain"/>
    <property type="match status" value="1"/>
</dbReference>
<dbReference type="AlphaFoldDB" id="F8NC11"/>
<dbReference type="OrthoDB" id="9810372at2"/>
<proteinExistence type="inferred from homology"/>
<dbReference type="EMBL" id="GL945017">
    <property type="protein sequence ID" value="EGN56978.1"/>
    <property type="molecule type" value="Genomic_DNA"/>
</dbReference>
<dbReference type="RefSeq" id="WP_007574324.1">
    <property type="nucleotide sequence ID" value="NZ_BPTS01000001.1"/>
</dbReference>